<dbReference type="AlphaFoldDB" id="A0A498HIU3"/>
<reference evidence="3 4" key="1">
    <citation type="submission" date="2018-10" db="EMBL/GenBank/DDBJ databases">
        <title>A high-quality apple genome assembly.</title>
        <authorList>
            <person name="Hu J."/>
        </authorList>
    </citation>
    <scope>NUCLEOTIDE SEQUENCE [LARGE SCALE GENOMIC DNA]</scope>
    <source>
        <strain evidence="4">cv. HFTH1</strain>
        <tissue evidence="3">Young leaf</tissue>
    </source>
</reference>
<gene>
    <name evidence="3" type="ORF">DVH24_007068</name>
</gene>
<sequence>MEKRVHVVVLPYPSQGHINPLLQFAKRLASKGVKATLTTTTYTLNSTRVPNVGVEPISDGFDEVSFAQAADDEDTFLRSFKTNGSRTLSQLL</sequence>
<comment type="caution">
    <text evidence="3">The sequence shown here is derived from an EMBL/GenBank/DDBJ whole genome shotgun (WGS) entry which is preliminary data.</text>
</comment>
<dbReference type="Gene3D" id="3.40.50.2000">
    <property type="entry name" value="Glycogen Phosphorylase B"/>
    <property type="match status" value="1"/>
</dbReference>
<evidence type="ECO:0000313" key="4">
    <source>
        <dbReference type="Proteomes" id="UP000290289"/>
    </source>
</evidence>
<dbReference type="PANTHER" id="PTHR11926:SF727">
    <property type="entry name" value="UDP-GLYCOSYLTRANSFERASE 74B1"/>
    <property type="match status" value="1"/>
</dbReference>
<evidence type="ECO:0000313" key="3">
    <source>
        <dbReference type="EMBL" id="RXH69812.1"/>
    </source>
</evidence>
<evidence type="ECO:0000256" key="1">
    <source>
        <dbReference type="ARBA" id="ARBA00009995"/>
    </source>
</evidence>
<organism evidence="3 4">
    <name type="scientific">Malus domestica</name>
    <name type="common">Apple</name>
    <name type="synonym">Pyrus malus</name>
    <dbReference type="NCBI Taxonomy" id="3750"/>
    <lineage>
        <taxon>Eukaryota</taxon>
        <taxon>Viridiplantae</taxon>
        <taxon>Streptophyta</taxon>
        <taxon>Embryophyta</taxon>
        <taxon>Tracheophyta</taxon>
        <taxon>Spermatophyta</taxon>
        <taxon>Magnoliopsida</taxon>
        <taxon>eudicotyledons</taxon>
        <taxon>Gunneridae</taxon>
        <taxon>Pentapetalae</taxon>
        <taxon>rosids</taxon>
        <taxon>fabids</taxon>
        <taxon>Rosales</taxon>
        <taxon>Rosaceae</taxon>
        <taxon>Amygdaloideae</taxon>
        <taxon>Maleae</taxon>
        <taxon>Malus</taxon>
    </lineage>
</organism>
<dbReference type="GO" id="GO:0080044">
    <property type="term" value="F:quercetin 7-O-glucosyltransferase activity"/>
    <property type="evidence" value="ECO:0007669"/>
    <property type="project" value="TreeGrafter"/>
</dbReference>
<dbReference type="SUPFAM" id="SSF53756">
    <property type="entry name" value="UDP-Glycosyltransferase/glycogen phosphorylase"/>
    <property type="match status" value="1"/>
</dbReference>
<comment type="similarity">
    <text evidence="1">Belongs to the UDP-glycosyltransferase family.</text>
</comment>
<evidence type="ECO:0000259" key="2">
    <source>
        <dbReference type="Pfam" id="PF26168"/>
    </source>
</evidence>
<keyword evidence="4" id="KW-1185">Reference proteome</keyword>
<name>A0A498HIU3_MALDO</name>
<dbReference type="Pfam" id="PF26168">
    <property type="entry name" value="Glyco_transf_N"/>
    <property type="match status" value="1"/>
</dbReference>
<feature type="domain" description="Glycosyltransferase N-terminal" evidence="2">
    <location>
        <begin position="4"/>
        <end position="49"/>
    </location>
</feature>
<accession>A0A498HIU3</accession>
<protein>
    <recommendedName>
        <fullName evidence="2">Glycosyltransferase N-terminal domain-containing protein</fullName>
    </recommendedName>
</protein>
<dbReference type="STRING" id="3750.A0A498HIU3"/>
<dbReference type="EMBL" id="RDQH01000342">
    <property type="protein sequence ID" value="RXH69812.1"/>
    <property type="molecule type" value="Genomic_DNA"/>
</dbReference>
<dbReference type="Proteomes" id="UP000290289">
    <property type="component" value="Chromosome 16"/>
</dbReference>
<dbReference type="PANTHER" id="PTHR11926">
    <property type="entry name" value="GLUCOSYL/GLUCURONOSYL TRANSFERASES"/>
    <property type="match status" value="1"/>
</dbReference>
<dbReference type="InterPro" id="IPR058980">
    <property type="entry name" value="Glyco_transf_N"/>
</dbReference>
<proteinExistence type="inferred from homology"/>
<dbReference type="GO" id="GO:0080043">
    <property type="term" value="F:quercetin 3-O-glucosyltransferase activity"/>
    <property type="evidence" value="ECO:0007669"/>
    <property type="project" value="TreeGrafter"/>
</dbReference>